<proteinExistence type="predicted"/>
<dbReference type="AlphaFoldDB" id="A0A0D9Y5U4"/>
<sequence>MRWRPQVRGGDRVSASFGAEKVVAEEWGATAKPAVGAARQRRLGRRWHATGAHRREAEMGSGARSTGEDAGSSGNLGK</sequence>
<dbReference type="Gramene" id="OGLUM01G10000.1">
    <property type="protein sequence ID" value="OGLUM01G10000.1"/>
    <property type="gene ID" value="OGLUM01G10000"/>
</dbReference>
<feature type="region of interest" description="Disordered" evidence="1">
    <location>
        <begin position="37"/>
        <end position="78"/>
    </location>
</feature>
<dbReference type="Proteomes" id="UP000026961">
    <property type="component" value="Chromosome 1"/>
</dbReference>
<reference evidence="2" key="3">
    <citation type="submission" date="2018-05" db="EMBL/GenBank/DDBJ databases">
        <title>OgluRS3 (Oryza glumaepatula Reference Sequence Version 3).</title>
        <authorList>
            <person name="Zhang J."/>
            <person name="Kudrna D."/>
            <person name="Lee S."/>
            <person name="Talag J."/>
            <person name="Welchert J."/>
            <person name="Wing R.A."/>
        </authorList>
    </citation>
    <scope>NUCLEOTIDE SEQUENCE [LARGE SCALE GENOMIC DNA]</scope>
</reference>
<reference evidence="2" key="1">
    <citation type="submission" date="2013-08" db="EMBL/GenBank/DDBJ databases">
        <title>Oryza genome evolution.</title>
        <authorList>
            <person name="Wing R.A."/>
            <person name="Panaud O."/>
            <person name="Oliveira A.C."/>
        </authorList>
    </citation>
    <scope>NUCLEOTIDE SEQUENCE</scope>
</reference>
<name>A0A0D9Y5U4_9ORYZ</name>
<feature type="compositionally biased region" description="Basic residues" evidence="1">
    <location>
        <begin position="39"/>
        <end position="52"/>
    </location>
</feature>
<evidence type="ECO:0000256" key="1">
    <source>
        <dbReference type="SAM" id="MobiDB-lite"/>
    </source>
</evidence>
<dbReference type="HOGENOM" id="CLU_175852_0_0_1"/>
<evidence type="ECO:0000313" key="3">
    <source>
        <dbReference type="Proteomes" id="UP000026961"/>
    </source>
</evidence>
<keyword evidence="3" id="KW-1185">Reference proteome</keyword>
<protein>
    <submittedName>
        <fullName evidence="2">Uncharacterized protein</fullName>
    </submittedName>
</protein>
<accession>A0A0D9Y5U4</accession>
<evidence type="ECO:0000313" key="2">
    <source>
        <dbReference type="EnsemblPlants" id="OGLUM01G10000.1"/>
    </source>
</evidence>
<reference evidence="2" key="2">
    <citation type="submission" date="2015-04" db="UniProtKB">
        <authorList>
            <consortium name="EnsemblPlants"/>
        </authorList>
    </citation>
    <scope>IDENTIFICATION</scope>
</reference>
<dbReference type="EnsemblPlants" id="OGLUM01G10000.1">
    <property type="protein sequence ID" value="OGLUM01G10000.1"/>
    <property type="gene ID" value="OGLUM01G10000"/>
</dbReference>
<organism evidence="2">
    <name type="scientific">Oryza glumipatula</name>
    <dbReference type="NCBI Taxonomy" id="40148"/>
    <lineage>
        <taxon>Eukaryota</taxon>
        <taxon>Viridiplantae</taxon>
        <taxon>Streptophyta</taxon>
        <taxon>Embryophyta</taxon>
        <taxon>Tracheophyta</taxon>
        <taxon>Spermatophyta</taxon>
        <taxon>Magnoliopsida</taxon>
        <taxon>Liliopsida</taxon>
        <taxon>Poales</taxon>
        <taxon>Poaceae</taxon>
        <taxon>BOP clade</taxon>
        <taxon>Oryzoideae</taxon>
        <taxon>Oryzeae</taxon>
        <taxon>Oryzinae</taxon>
        <taxon>Oryza</taxon>
    </lineage>
</organism>